<dbReference type="RefSeq" id="WP_111983149.1">
    <property type="nucleotide sequence ID" value="NZ_NFZS01000002.1"/>
</dbReference>
<proteinExistence type="predicted"/>
<gene>
    <name evidence="1" type="ORF">CA260_10925</name>
</gene>
<accession>A0A328P4F7</accession>
<name>A0A328P4F7_9GAMM</name>
<dbReference type="Proteomes" id="UP000248926">
    <property type="component" value="Unassembled WGS sequence"/>
</dbReference>
<protein>
    <recommendedName>
        <fullName evidence="3">Metallothionein</fullName>
    </recommendedName>
</protein>
<organism evidence="1 2">
    <name type="scientific">Dyella jiangningensis</name>
    <dbReference type="NCBI Taxonomy" id="1379159"/>
    <lineage>
        <taxon>Bacteria</taxon>
        <taxon>Pseudomonadati</taxon>
        <taxon>Pseudomonadota</taxon>
        <taxon>Gammaproteobacteria</taxon>
        <taxon>Lysobacterales</taxon>
        <taxon>Rhodanobacteraceae</taxon>
        <taxon>Dyella</taxon>
    </lineage>
</organism>
<evidence type="ECO:0000313" key="2">
    <source>
        <dbReference type="Proteomes" id="UP000248926"/>
    </source>
</evidence>
<dbReference type="OrthoDB" id="5959818at2"/>
<reference evidence="1 2" key="1">
    <citation type="journal article" date="2018" name="Genet. Mol. Biol.">
        <title>The genome sequence of Dyella jiangningensis FCAV SCS01 from a lignocellulose-decomposing microbial consortium metagenome reveals potential for biotechnological applications.</title>
        <authorList>
            <person name="Desiderato J.G."/>
            <person name="Alvarenga D.O."/>
            <person name="Constancio M.T.L."/>
            <person name="Alves L.M.C."/>
            <person name="Varani A.M."/>
        </authorList>
    </citation>
    <scope>NUCLEOTIDE SEQUENCE [LARGE SCALE GENOMIC DNA]</scope>
    <source>
        <strain evidence="1 2">FCAV SCS01</strain>
    </source>
</reference>
<evidence type="ECO:0008006" key="3">
    <source>
        <dbReference type="Google" id="ProtNLM"/>
    </source>
</evidence>
<sequence length="63" mass="6785">MPEASYHCGHPGCRCMIDKNQGEFCSDYCRQAAKLPTTEAQCGCGHPACQTQVHAAPEQQSDG</sequence>
<evidence type="ECO:0000313" key="1">
    <source>
        <dbReference type="EMBL" id="RAO76203.1"/>
    </source>
</evidence>
<dbReference type="EMBL" id="NFZS01000002">
    <property type="protein sequence ID" value="RAO76203.1"/>
    <property type="molecule type" value="Genomic_DNA"/>
</dbReference>
<keyword evidence="2" id="KW-1185">Reference proteome</keyword>
<dbReference type="AlphaFoldDB" id="A0A328P4F7"/>
<comment type="caution">
    <text evidence="1">The sequence shown here is derived from an EMBL/GenBank/DDBJ whole genome shotgun (WGS) entry which is preliminary data.</text>
</comment>